<evidence type="ECO:0000256" key="3">
    <source>
        <dbReference type="SAM" id="Phobius"/>
    </source>
</evidence>
<reference evidence="6 8" key="3">
    <citation type="submission" date="2020-03" db="EMBL/GenBank/DDBJ databases">
        <title>Bacillus aquiflavi sp. nov., isolated from yellow water of strong flavor Chinese baijiu in Yibin region of China.</title>
        <authorList>
            <person name="Xie J."/>
        </authorList>
    </citation>
    <scope>NUCLEOTIDE SEQUENCE [LARGE SCALE GENOMIC DNA]</scope>
    <source>
        <strain evidence="6 8">Gsoil 114</strain>
    </source>
</reference>
<name>A0A0A6VGB9_9BACI</name>
<feature type="DNA-binding region" description="H-T-H motif" evidence="2">
    <location>
        <begin position="40"/>
        <end position="59"/>
    </location>
</feature>
<sequence length="199" mass="22600">MSIENQQKPSLRERKKAKTRAIIQQNALRLFREKGYTETTVEQIAEASEVSSSTFFRYFPTKESVVLDDDYDVMLVEEFKKQPKELSPIQACRVAVKAVFSRLPEEEMQAIKERVELTLGVPELRVASFTHFTNTIEMISQIVAERVGCDFEDQAIIVFSGSLVGAMMSVWMYVFKHPESDILEAIDDALALLESGLPL</sequence>
<dbReference type="OrthoDB" id="9780824at2"/>
<dbReference type="PANTHER" id="PTHR30055">
    <property type="entry name" value="HTH-TYPE TRANSCRIPTIONAL REGULATOR RUTR"/>
    <property type="match status" value="1"/>
</dbReference>
<proteinExistence type="predicted"/>
<dbReference type="RefSeq" id="WP_025727110.1">
    <property type="nucleotide sequence ID" value="NZ_JAAIWK010000004.1"/>
</dbReference>
<comment type="caution">
    <text evidence="5">The sequence shown here is derived from an EMBL/GenBank/DDBJ whole genome shotgun (WGS) entry which is preliminary data.</text>
</comment>
<dbReference type="AlphaFoldDB" id="A0A0A6VGB9"/>
<keyword evidence="3" id="KW-0472">Membrane</keyword>
<dbReference type="GO" id="GO:0003700">
    <property type="term" value="F:DNA-binding transcription factor activity"/>
    <property type="evidence" value="ECO:0007669"/>
    <property type="project" value="TreeGrafter"/>
</dbReference>
<dbReference type="GO" id="GO:0000976">
    <property type="term" value="F:transcription cis-regulatory region binding"/>
    <property type="evidence" value="ECO:0007669"/>
    <property type="project" value="TreeGrafter"/>
</dbReference>
<evidence type="ECO:0000313" key="8">
    <source>
        <dbReference type="Proteomes" id="UP000476934"/>
    </source>
</evidence>
<dbReference type="PRINTS" id="PR00455">
    <property type="entry name" value="HTHTETR"/>
</dbReference>
<dbReference type="InterPro" id="IPR041347">
    <property type="entry name" value="MftR_C"/>
</dbReference>
<dbReference type="InterPro" id="IPR001647">
    <property type="entry name" value="HTH_TetR"/>
</dbReference>
<dbReference type="EMBL" id="JAAIWK010000004">
    <property type="protein sequence ID" value="NEY19237.1"/>
    <property type="molecule type" value="Genomic_DNA"/>
</dbReference>
<dbReference type="PANTHER" id="PTHR30055:SF226">
    <property type="entry name" value="HTH-TYPE TRANSCRIPTIONAL REGULATOR PKSA"/>
    <property type="match status" value="1"/>
</dbReference>
<reference evidence="6 8" key="2">
    <citation type="submission" date="2020-02" db="EMBL/GenBank/DDBJ databases">
        <authorList>
            <person name="Feng H."/>
        </authorList>
    </citation>
    <scope>NUCLEOTIDE SEQUENCE [LARGE SCALE GENOMIC DNA]</scope>
    <source>
        <strain evidence="6 8">Gsoil 114</strain>
    </source>
</reference>
<dbReference type="Gene3D" id="1.10.357.10">
    <property type="entry name" value="Tetracycline Repressor, domain 2"/>
    <property type="match status" value="1"/>
</dbReference>
<dbReference type="STRING" id="363870.NG54_03115"/>
<dbReference type="Proteomes" id="UP000476934">
    <property type="component" value="Unassembled WGS sequence"/>
</dbReference>
<reference evidence="5 7" key="1">
    <citation type="submission" date="2014-10" db="EMBL/GenBank/DDBJ databases">
        <title>Draft genome of phytase producing Bacillus ginsengihumi strain M2.11.</title>
        <authorList>
            <person name="Toymentseva A."/>
            <person name="Boulygina E.A."/>
            <person name="Kazakov S.V."/>
            <person name="Kayumov I."/>
            <person name="Suleimanova A.D."/>
            <person name="Mardanova A.M."/>
            <person name="Maria S.N."/>
            <person name="Sergey M.Y."/>
            <person name="Sharipova M.R."/>
        </authorList>
    </citation>
    <scope>NUCLEOTIDE SEQUENCE [LARGE SCALE GENOMIC DNA]</scope>
    <source>
        <strain evidence="5 7">M2.11</strain>
    </source>
</reference>
<evidence type="ECO:0000313" key="6">
    <source>
        <dbReference type="EMBL" id="NEY19237.1"/>
    </source>
</evidence>
<evidence type="ECO:0000313" key="5">
    <source>
        <dbReference type="EMBL" id="KHD86483.1"/>
    </source>
</evidence>
<keyword evidence="8" id="KW-1185">Reference proteome</keyword>
<keyword evidence="3" id="KW-1133">Transmembrane helix</keyword>
<dbReference type="InterPro" id="IPR050109">
    <property type="entry name" value="HTH-type_TetR-like_transc_reg"/>
</dbReference>
<feature type="domain" description="HTH tetR-type" evidence="4">
    <location>
        <begin position="17"/>
        <end position="77"/>
    </location>
</feature>
<accession>A0A0A6VGB9</accession>
<evidence type="ECO:0000259" key="4">
    <source>
        <dbReference type="PROSITE" id="PS50977"/>
    </source>
</evidence>
<organism evidence="5 7">
    <name type="scientific">Heyndrickxia ginsengihumi</name>
    <dbReference type="NCBI Taxonomy" id="363870"/>
    <lineage>
        <taxon>Bacteria</taxon>
        <taxon>Bacillati</taxon>
        <taxon>Bacillota</taxon>
        <taxon>Bacilli</taxon>
        <taxon>Bacillales</taxon>
        <taxon>Bacillaceae</taxon>
        <taxon>Heyndrickxia</taxon>
    </lineage>
</organism>
<dbReference type="Pfam" id="PF17754">
    <property type="entry name" value="TetR_C_14"/>
    <property type="match status" value="1"/>
</dbReference>
<dbReference type="InterPro" id="IPR009057">
    <property type="entry name" value="Homeodomain-like_sf"/>
</dbReference>
<keyword evidence="3" id="KW-0812">Transmembrane</keyword>
<evidence type="ECO:0000256" key="2">
    <source>
        <dbReference type="PROSITE-ProRule" id="PRU00335"/>
    </source>
</evidence>
<dbReference type="EMBL" id="JRUN01000005">
    <property type="protein sequence ID" value="KHD86483.1"/>
    <property type="molecule type" value="Genomic_DNA"/>
</dbReference>
<dbReference type="PROSITE" id="PS50977">
    <property type="entry name" value="HTH_TETR_2"/>
    <property type="match status" value="1"/>
</dbReference>
<gene>
    <name evidence="6" type="ORF">G4D61_04555</name>
    <name evidence="5" type="ORF">NG54_03115</name>
</gene>
<feature type="transmembrane region" description="Helical" evidence="3">
    <location>
        <begin position="155"/>
        <end position="175"/>
    </location>
</feature>
<protein>
    <submittedName>
        <fullName evidence="6">TetR family transcriptional regulator</fullName>
    </submittedName>
</protein>
<dbReference type="Pfam" id="PF00440">
    <property type="entry name" value="TetR_N"/>
    <property type="match status" value="1"/>
</dbReference>
<keyword evidence="1 2" id="KW-0238">DNA-binding</keyword>
<evidence type="ECO:0000256" key="1">
    <source>
        <dbReference type="ARBA" id="ARBA00023125"/>
    </source>
</evidence>
<evidence type="ECO:0000313" key="7">
    <source>
        <dbReference type="Proteomes" id="UP000030588"/>
    </source>
</evidence>
<dbReference type="Proteomes" id="UP000030588">
    <property type="component" value="Unassembled WGS sequence"/>
</dbReference>
<dbReference type="Gene3D" id="1.10.10.60">
    <property type="entry name" value="Homeodomain-like"/>
    <property type="match status" value="1"/>
</dbReference>
<dbReference type="SUPFAM" id="SSF46689">
    <property type="entry name" value="Homeodomain-like"/>
    <property type="match status" value="1"/>
</dbReference>